<name>A0A9E8N7P9_9BACT</name>
<evidence type="ECO:0000256" key="2">
    <source>
        <dbReference type="ARBA" id="ARBA00006645"/>
    </source>
</evidence>
<feature type="domain" description="DNA topoisomerase I catalytic core eukaryotic-type" evidence="7">
    <location>
        <begin position="121"/>
        <end position="334"/>
    </location>
</feature>
<dbReference type="AlphaFoldDB" id="A0A9E8N7P9"/>
<dbReference type="InterPro" id="IPR035447">
    <property type="entry name" value="DNA_topo_I_N_sf"/>
</dbReference>
<dbReference type="Gene3D" id="3.30.66.10">
    <property type="entry name" value="DNA topoisomerase I domain"/>
    <property type="match status" value="1"/>
</dbReference>
<protein>
    <recommendedName>
        <fullName evidence="3">DNA topoisomerase</fullName>
        <ecNumber evidence="3">5.6.2.1</ecNumber>
    </recommendedName>
</protein>
<keyword evidence="5" id="KW-0238">DNA-binding</keyword>
<dbReference type="Gene3D" id="1.10.132.120">
    <property type="match status" value="1"/>
</dbReference>
<gene>
    <name evidence="9" type="ORF">ON006_21570</name>
</gene>
<comment type="catalytic activity">
    <reaction evidence="1">
        <text>ATP-independent breakage of single-stranded DNA, followed by passage and rejoining.</text>
        <dbReference type="EC" id="5.6.2.1"/>
    </reaction>
</comment>
<evidence type="ECO:0000256" key="5">
    <source>
        <dbReference type="ARBA" id="ARBA00023125"/>
    </source>
</evidence>
<evidence type="ECO:0000259" key="8">
    <source>
        <dbReference type="Pfam" id="PF21338"/>
    </source>
</evidence>
<dbReference type="Pfam" id="PF21338">
    <property type="entry name" value="Top1B_N_bact"/>
    <property type="match status" value="1"/>
</dbReference>
<dbReference type="GO" id="GO:0003677">
    <property type="term" value="F:DNA binding"/>
    <property type="evidence" value="ECO:0007669"/>
    <property type="project" value="UniProtKB-KW"/>
</dbReference>
<evidence type="ECO:0000313" key="10">
    <source>
        <dbReference type="Proteomes" id="UP001164653"/>
    </source>
</evidence>
<dbReference type="KEGG" id="dpf:ON006_21570"/>
<dbReference type="GO" id="GO:0006265">
    <property type="term" value="P:DNA topological change"/>
    <property type="evidence" value="ECO:0007669"/>
    <property type="project" value="InterPro"/>
</dbReference>
<organism evidence="9 10">
    <name type="scientific">Dyadobacter pollutisoli</name>
    <dbReference type="NCBI Taxonomy" id="2910158"/>
    <lineage>
        <taxon>Bacteria</taxon>
        <taxon>Pseudomonadati</taxon>
        <taxon>Bacteroidota</taxon>
        <taxon>Cytophagia</taxon>
        <taxon>Cytophagales</taxon>
        <taxon>Spirosomataceae</taxon>
        <taxon>Dyadobacter</taxon>
    </lineage>
</organism>
<sequence length="366" mass="41918">MSVAAAVGTLTDAPVISVRQFKKLRKDPALTAEAAGLHYIRSGEAPGFFRKGKAPRFYYTDQNGNRCKDKAIIARIKALVLPPAWKEVWISNDPDAHLQATGVDEAGRKQYRYHPHWNLIRNQTKYYRLLTFSEALPQLREQVEHDLRKRNFDVNKSIALVIKLMDKTCIRVGNQRYKVKHGSSGITTLDARCATVKGSKIRFMFTGKKGIKQDITLRDTQLARLVKQYKEMPGKRLFQYTTENGSKCSLNASQVNDYIRQHTGANFSAKDFRTWMGTVTAFEYLIEQEKYETQRQLTRTVNSCLDVVAAHLGNTRTVCKKYYVHPAVFRAYENGRIQRYLNKPTHELKHFSASEQLVKSLLAHQG</sequence>
<proteinExistence type="inferred from homology"/>
<keyword evidence="6" id="KW-0413">Isomerase</keyword>
<evidence type="ECO:0000256" key="6">
    <source>
        <dbReference type="ARBA" id="ARBA00023235"/>
    </source>
</evidence>
<dbReference type="EMBL" id="CP112998">
    <property type="protein sequence ID" value="WAC10333.1"/>
    <property type="molecule type" value="Genomic_DNA"/>
</dbReference>
<dbReference type="PRINTS" id="PR00416">
    <property type="entry name" value="EUTPISMRASEI"/>
</dbReference>
<reference evidence="9" key="1">
    <citation type="submission" date="2022-11" db="EMBL/GenBank/DDBJ databases">
        <title>Dyadobacter pollutisoli sp. nov., isolated from plastic dumped soil.</title>
        <authorList>
            <person name="Kim J.M."/>
            <person name="Kim K.R."/>
            <person name="Lee J.K."/>
            <person name="Hao L."/>
            <person name="Jeon C.O."/>
        </authorList>
    </citation>
    <scope>NUCLEOTIDE SEQUENCE</scope>
    <source>
        <strain evidence="9">U1</strain>
    </source>
</reference>
<dbReference type="InterPro" id="IPR014711">
    <property type="entry name" value="TopoI_cat_a-hlx-sub_euk"/>
</dbReference>
<dbReference type="SUPFAM" id="SSF56349">
    <property type="entry name" value="DNA breaking-rejoining enzymes"/>
    <property type="match status" value="1"/>
</dbReference>
<accession>A0A9E8N7P9</accession>
<dbReference type="GO" id="GO:0003917">
    <property type="term" value="F:DNA topoisomerase type I (single strand cut, ATP-independent) activity"/>
    <property type="evidence" value="ECO:0007669"/>
    <property type="project" value="UniProtKB-EC"/>
</dbReference>
<feature type="domain" description="DNA topoisomerase IB N-terminal" evidence="8">
    <location>
        <begin position="56"/>
        <end position="104"/>
    </location>
</feature>
<dbReference type="Pfam" id="PF01028">
    <property type="entry name" value="Topoisom_I"/>
    <property type="match status" value="1"/>
</dbReference>
<dbReference type="InterPro" id="IPR001631">
    <property type="entry name" value="TopoI"/>
</dbReference>
<dbReference type="InterPro" id="IPR013500">
    <property type="entry name" value="TopoI_cat_euk"/>
</dbReference>
<keyword evidence="10" id="KW-1185">Reference proteome</keyword>
<dbReference type="SUPFAM" id="SSF55869">
    <property type="entry name" value="DNA topoisomerase I domain"/>
    <property type="match status" value="1"/>
</dbReference>
<evidence type="ECO:0000256" key="3">
    <source>
        <dbReference type="ARBA" id="ARBA00012891"/>
    </source>
</evidence>
<dbReference type="InterPro" id="IPR011010">
    <property type="entry name" value="DNA_brk_join_enz"/>
</dbReference>
<dbReference type="Gene3D" id="3.90.15.10">
    <property type="entry name" value="Topoisomerase I, Chain A, domain 3"/>
    <property type="match status" value="1"/>
</dbReference>
<evidence type="ECO:0000259" key="7">
    <source>
        <dbReference type="Pfam" id="PF01028"/>
    </source>
</evidence>
<evidence type="ECO:0000256" key="4">
    <source>
        <dbReference type="ARBA" id="ARBA00023029"/>
    </source>
</evidence>
<evidence type="ECO:0000256" key="1">
    <source>
        <dbReference type="ARBA" id="ARBA00000213"/>
    </source>
</evidence>
<dbReference type="RefSeq" id="WP_244824429.1">
    <property type="nucleotide sequence ID" value="NZ_CP112998.1"/>
</dbReference>
<dbReference type="InterPro" id="IPR049331">
    <property type="entry name" value="Top1B_N_bact"/>
</dbReference>
<dbReference type="EC" id="5.6.2.1" evidence="3"/>
<dbReference type="Proteomes" id="UP001164653">
    <property type="component" value="Chromosome"/>
</dbReference>
<comment type="similarity">
    <text evidence="2">Belongs to the type IB topoisomerase family.</text>
</comment>
<keyword evidence="4" id="KW-0799">Topoisomerase</keyword>
<dbReference type="PROSITE" id="PS52038">
    <property type="entry name" value="TOPO_IB_2"/>
    <property type="match status" value="1"/>
</dbReference>
<evidence type="ECO:0000313" key="9">
    <source>
        <dbReference type="EMBL" id="WAC10333.1"/>
    </source>
</evidence>